<evidence type="ECO:0000313" key="1">
    <source>
        <dbReference type="EMBL" id="SJM67497.1"/>
    </source>
</evidence>
<gene>
    <name evidence="1" type="ORF">FM111_12775</name>
</gene>
<dbReference type="EMBL" id="FUIE01000068">
    <property type="protein sequence ID" value="SJM67497.1"/>
    <property type="molecule type" value="Genomic_DNA"/>
</dbReference>
<reference evidence="1 2" key="1">
    <citation type="submission" date="2017-02" db="EMBL/GenBank/DDBJ databases">
        <authorList>
            <person name="Peterson S.W."/>
        </authorList>
    </citation>
    <scope>NUCLEOTIDE SEQUENCE [LARGE SCALE GENOMIC DNA]</scope>
    <source>
        <strain evidence="1 2">3F5N</strain>
    </source>
</reference>
<organism evidence="1 2">
    <name type="scientific">Brevundimonas diminuta 3F5N</name>
    <dbReference type="NCBI Taxonomy" id="1255603"/>
    <lineage>
        <taxon>Bacteria</taxon>
        <taxon>Pseudomonadati</taxon>
        <taxon>Pseudomonadota</taxon>
        <taxon>Alphaproteobacteria</taxon>
        <taxon>Caulobacterales</taxon>
        <taxon>Caulobacteraceae</taxon>
        <taxon>Brevundimonas</taxon>
    </lineage>
</organism>
<sequence length="46" mass="5138">MGDVKQALKLEGYERIQDALYGSTITSALRKLCQENWVSPPETAEP</sequence>
<protein>
    <submittedName>
        <fullName evidence="1">Uncharacterized protein</fullName>
    </submittedName>
</protein>
<name>A0A1R4GGX8_BREDI</name>
<evidence type="ECO:0000313" key="2">
    <source>
        <dbReference type="Proteomes" id="UP000195766"/>
    </source>
</evidence>
<dbReference type="Proteomes" id="UP000195766">
    <property type="component" value="Unassembled WGS sequence"/>
</dbReference>
<accession>A0A1R4GGX8</accession>
<proteinExistence type="predicted"/>
<dbReference type="AlphaFoldDB" id="A0A1R4GGX8"/>